<organism evidence="2 3">
    <name type="scientific">Candidatus Nealsonbacteria bacterium CG_4_10_14_0_8_um_filter_37_14</name>
    <dbReference type="NCBI Taxonomy" id="1974684"/>
    <lineage>
        <taxon>Bacteria</taxon>
        <taxon>Candidatus Nealsoniibacteriota</taxon>
    </lineage>
</organism>
<accession>A0A2M7R7P9</accession>
<dbReference type="GO" id="GO:0009116">
    <property type="term" value="P:nucleoside metabolic process"/>
    <property type="evidence" value="ECO:0007669"/>
    <property type="project" value="InterPro"/>
</dbReference>
<comment type="caution">
    <text evidence="2">The sequence shown here is derived from an EMBL/GenBank/DDBJ whole genome shotgun (WGS) entry which is preliminary data.</text>
</comment>
<dbReference type="Proteomes" id="UP000230767">
    <property type="component" value="Unassembled WGS sequence"/>
</dbReference>
<sequence length="202" mass="23312">MKINKKRVFATFFGKSEIPKGFVVITPISKVYKRIKFKYPPIEETNGWWRRMKIKINSKSVIILKVPLGAQIKDCFKTFDSKKIKKIILLGFCGSLNNDLKIGEIVIPQKEKYKIANVSQMILKKSILQKMKEQGVGLLDMETYFLNEWGRLNHVSAISLLIITDLPNSLPFFSCTKKELRKIDLSIKEVVNKLDQYLTKVA</sequence>
<dbReference type="AlphaFoldDB" id="A0A2M7R7P9"/>
<dbReference type="InterPro" id="IPR000845">
    <property type="entry name" value="Nucleoside_phosphorylase_d"/>
</dbReference>
<reference evidence="3" key="1">
    <citation type="submission" date="2017-09" db="EMBL/GenBank/DDBJ databases">
        <title>Depth-based differentiation of microbial function through sediment-hosted aquifers and enrichment of novel symbionts in the deep terrestrial subsurface.</title>
        <authorList>
            <person name="Probst A.J."/>
            <person name="Ladd B."/>
            <person name="Jarett J.K."/>
            <person name="Geller-Mcgrath D.E."/>
            <person name="Sieber C.M.K."/>
            <person name="Emerson J.B."/>
            <person name="Anantharaman K."/>
            <person name="Thomas B.C."/>
            <person name="Malmstrom R."/>
            <person name="Stieglmeier M."/>
            <person name="Klingl A."/>
            <person name="Woyke T."/>
            <person name="Ryan C.M."/>
            <person name="Banfield J.F."/>
        </authorList>
    </citation>
    <scope>NUCLEOTIDE SEQUENCE [LARGE SCALE GENOMIC DNA]</scope>
</reference>
<gene>
    <name evidence="2" type="ORF">COY73_00130</name>
</gene>
<dbReference type="InterPro" id="IPR035994">
    <property type="entry name" value="Nucleoside_phosphorylase_sf"/>
</dbReference>
<dbReference type="EMBL" id="PFLW01000005">
    <property type="protein sequence ID" value="PIY89695.1"/>
    <property type="molecule type" value="Genomic_DNA"/>
</dbReference>
<feature type="domain" description="Nucleoside phosphorylase" evidence="1">
    <location>
        <begin position="41"/>
        <end position="110"/>
    </location>
</feature>
<evidence type="ECO:0000313" key="3">
    <source>
        <dbReference type="Proteomes" id="UP000230767"/>
    </source>
</evidence>
<name>A0A2M7R7P9_9BACT</name>
<dbReference type="GO" id="GO:0003824">
    <property type="term" value="F:catalytic activity"/>
    <property type="evidence" value="ECO:0007669"/>
    <property type="project" value="InterPro"/>
</dbReference>
<protein>
    <recommendedName>
        <fullName evidence="1">Nucleoside phosphorylase domain-containing protein</fullName>
    </recommendedName>
</protein>
<evidence type="ECO:0000313" key="2">
    <source>
        <dbReference type="EMBL" id="PIY89695.1"/>
    </source>
</evidence>
<proteinExistence type="predicted"/>
<dbReference type="Pfam" id="PF01048">
    <property type="entry name" value="PNP_UDP_1"/>
    <property type="match status" value="1"/>
</dbReference>
<evidence type="ECO:0000259" key="1">
    <source>
        <dbReference type="Pfam" id="PF01048"/>
    </source>
</evidence>
<dbReference type="Gene3D" id="3.40.50.1580">
    <property type="entry name" value="Nucleoside phosphorylase domain"/>
    <property type="match status" value="1"/>
</dbReference>
<dbReference type="SUPFAM" id="SSF53167">
    <property type="entry name" value="Purine and uridine phosphorylases"/>
    <property type="match status" value="1"/>
</dbReference>